<dbReference type="InterPro" id="IPR007110">
    <property type="entry name" value="Ig-like_dom"/>
</dbReference>
<evidence type="ECO:0000313" key="8">
    <source>
        <dbReference type="EMBL" id="KAI7805906.1"/>
    </source>
</evidence>
<dbReference type="SMART" id="SM00409">
    <property type="entry name" value="IG"/>
    <property type="match status" value="1"/>
</dbReference>
<dbReference type="AlphaFoldDB" id="A0A9W7WPG4"/>
<dbReference type="InterPro" id="IPR013106">
    <property type="entry name" value="Ig_V-set"/>
</dbReference>
<dbReference type="InterPro" id="IPR013783">
    <property type="entry name" value="Ig-like_fold"/>
</dbReference>
<dbReference type="PROSITE" id="PS50835">
    <property type="entry name" value="IG_LIKE"/>
    <property type="match status" value="1"/>
</dbReference>
<keyword evidence="5" id="KW-1133">Transmembrane helix</keyword>
<dbReference type="GO" id="GO:0016020">
    <property type="term" value="C:membrane"/>
    <property type="evidence" value="ECO:0007669"/>
    <property type="project" value="TreeGrafter"/>
</dbReference>
<feature type="region of interest" description="Disordered" evidence="4">
    <location>
        <begin position="219"/>
        <end position="238"/>
    </location>
</feature>
<comment type="caution">
    <text evidence="8">The sequence shown here is derived from an EMBL/GenBank/DDBJ whole genome shotgun (WGS) entry which is preliminary data.</text>
</comment>
<keyword evidence="1 6" id="KW-0732">Signal</keyword>
<evidence type="ECO:0000313" key="9">
    <source>
        <dbReference type="Proteomes" id="UP001059041"/>
    </source>
</evidence>
<name>A0A9W7WPG4_TRIRA</name>
<keyword evidence="2" id="KW-1015">Disulfide bond</keyword>
<dbReference type="OrthoDB" id="8885867at2759"/>
<evidence type="ECO:0000259" key="7">
    <source>
        <dbReference type="PROSITE" id="PS50835"/>
    </source>
</evidence>
<dbReference type="Proteomes" id="UP001059041">
    <property type="component" value="Linkage Group LG9"/>
</dbReference>
<evidence type="ECO:0000256" key="5">
    <source>
        <dbReference type="SAM" id="Phobius"/>
    </source>
</evidence>
<keyword evidence="5" id="KW-0472">Membrane</keyword>
<evidence type="ECO:0000256" key="3">
    <source>
        <dbReference type="ARBA" id="ARBA00023319"/>
    </source>
</evidence>
<gene>
    <name evidence="8" type="ORF">IRJ41_020965</name>
</gene>
<accession>A0A9W7WPG4</accession>
<feature type="transmembrane region" description="Helical" evidence="5">
    <location>
        <begin position="168"/>
        <end position="191"/>
    </location>
</feature>
<dbReference type="InterPro" id="IPR051102">
    <property type="entry name" value="IgSF_V-set/TM_domain"/>
</dbReference>
<dbReference type="PANTHER" id="PTHR12207">
    <property type="entry name" value="V-SET AND TRANSMEMBRANE DOMAIN-CONTAINING PROTEIN"/>
    <property type="match status" value="1"/>
</dbReference>
<evidence type="ECO:0000256" key="6">
    <source>
        <dbReference type="SAM" id="SignalP"/>
    </source>
</evidence>
<sequence length="337" mass="38223">MKLSTVVIVLLTRALIGELAAALNVTVTPGPVSMCMEGDNITLSCLVSQKKRSSSLLVLRWLYLPTPEDEHLVVRMGMKKAKYYGNYSKRFPQTKFLLWEEMDGQIFRLMILNVTTEDGGNYTCKVQEIRKHRNKWRSSANGTGSMELRVHHIPSTRTTDVIWRMFEDLYLCAVLICSIGLICIFVFAMTITCQHLQQKRRLQASYYLVKCPENSSGETVTSVASSSPAMHRKEKRHKPEFRDITSLHYSTTPVSAPQIPAKAPVPRKPRRTKLLKPQHTKTHMSRVADDSLTYAELELVKPKPELKTDSTGCPQLESNTNCMGTVYAQILFVEKQV</sequence>
<keyword evidence="3" id="KW-0393">Immunoglobulin domain</keyword>
<keyword evidence="9" id="KW-1185">Reference proteome</keyword>
<dbReference type="PANTHER" id="PTHR12207:SF8">
    <property type="entry name" value="V-SET AND TRANSMEMBRANE DOMAIN-CONTAINING PROTEIN 4"/>
    <property type="match status" value="1"/>
</dbReference>
<dbReference type="EMBL" id="JAFHDT010000009">
    <property type="protein sequence ID" value="KAI7805906.1"/>
    <property type="molecule type" value="Genomic_DNA"/>
</dbReference>
<evidence type="ECO:0000256" key="4">
    <source>
        <dbReference type="SAM" id="MobiDB-lite"/>
    </source>
</evidence>
<evidence type="ECO:0000256" key="2">
    <source>
        <dbReference type="ARBA" id="ARBA00023157"/>
    </source>
</evidence>
<reference evidence="8" key="1">
    <citation type="submission" date="2021-02" db="EMBL/GenBank/DDBJ databases">
        <title>Comparative genomics reveals that relaxation of natural selection precedes convergent phenotypic evolution of cavefish.</title>
        <authorList>
            <person name="Peng Z."/>
        </authorList>
    </citation>
    <scope>NUCLEOTIDE SEQUENCE</scope>
    <source>
        <tissue evidence="8">Muscle</tissue>
    </source>
</reference>
<evidence type="ECO:0000256" key="1">
    <source>
        <dbReference type="ARBA" id="ARBA00022729"/>
    </source>
</evidence>
<feature type="signal peptide" evidence="6">
    <location>
        <begin position="1"/>
        <end position="21"/>
    </location>
</feature>
<protein>
    <submittedName>
        <fullName evidence="8">V-set and transmembrane domain-containing protein 4</fullName>
    </submittedName>
</protein>
<dbReference type="InterPro" id="IPR036179">
    <property type="entry name" value="Ig-like_dom_sf"/>
</dbReference>
<feature type="chain" id="PRO_5040941935" evidence="6">
    <location>
        <begin position="22"/>
        <end position="337"/>
    </location>
</feature>
<dbReference type="Pfam" id="PF07686">
    <property type="entry name" value="V-set"/>
    <property type="match status" value="1"/>
</dbReference>
<dbReference type="Gene3D" id="2.60.40.10">
    <property type="entry name" value="Immunoglobulins"/>
    <property type="match status" value="1"/>
</dbReference>
<feature type="compositionally biased region" description="Polar residues" evidence="4">
    <location>
        <begin position="219"/>
        <end position="228"/>
    </location>
</feature>
<keyword evidence="5 8" id="KW-0812">Transmembrane</keyword>
<dbReference type="SUPFAM" id="SSF48726">
    <property type="entry name" value="Immunoglobulin"/>
    <property type="match status" value="1"/>
</dbReference>
<organism evidence="8 9">
    <name type="scientific">Triplophysa rosa</name>
    <name type="common">Cave loach</name>
    <dbReference type="NCBI Taxonomy" id="992332"/>
    <lineage>
        <taxon>Eukaryota</taxon>
        <taxon>Metazoa</taxon>
        <taxon>Chordata</taxon>
        <taxon>Craniata</taxon>
        <taxon>Vertebrata</taxon>
        <taxon>Euteleostomi</taxon>
        <taxon>Actinopterygii</taxon>
        <taxon>Neopterygii</taxon>
        <taxon>Teleostei</taxon>
        <taxon>Ostariophysi</taxon>
        <taxon>Cypriniformes</taxon>
        <taxon>Nemacheilidae</taxon>
        <taxon>Triplophysa</taxon>
    </lineage>
</organism>
<dbReference type="InterPro" id="IPR003599">
    <property type="entry name" value="Ig_sub"/>
</dbReference>
<dbReference type="FunFam" id="2.60.40.10:FF:001953">
    <property type="entry name" value="V-set and transmembrane domain containing 4b"/>
    <property type="match status" value="1"/>
</dbReference>
<proteinExistence type="predicted"/>
<feature type="domain" description="Ig-like" evidence="7">
    <location>
        <begin position="23"/>
        <end position="149"/>
    </location>
</feature>